<dbReference type="SUPFAM" id="SSF161098">
    <property type="entry name" value="MetI-like"/>
    <property type="match status" value="1"/>
</dbReference>
<dbReference type="AlphaFoldDB" id="A0A931FQ04"/>
<protein>
    <submittedName>
        <fullName evidence="9">ABC transporter permease</fullName>
    </submittedName>
</protein>
<feature type="transmembrane region" description="Helical" evidence="7">
    <location>
        <begin position="168"/>
        <end position="188"/>
    </location>
</feature>
<evidence type="ECO:0000256" key="4">
    <source>
        <dbReference type="ARBA" id="ARBA00022692"/>
    </source>
</evidence>
<evidence type="ECO:0000313" key="9">
    <source>
        <dbReference type="EMBL" id="MBF9235489.1"/>
    </source>
</evidence>
<dbReference type="InterPro" id="IPR045621">
    <property type="entry name" value="BPD_transp_1_N"/>
</dbReference>
<accession>A0A931FQ04</accession>
<dbReference type="Proteomes" id="UP000599312">
    <property type="component" value="Unassembled WGS sequence"/>
</dbReference>
<dbReference type="CDD" id="cd06261">
    <property type="entry name" value="TM_PBP2"/>
    <property type="match status" value="1"/>
</dbReference>
<reference evidence="9" key="1">
    <citation type="submission" date="2020-11" db="EMBL/GenBank/DDBJ databases">
        <authorList>
            <person name="Kim M.K."/>
        </authorList>
    </citation>
    <scope>NUCLEOTIDE SEQUENCE</scope>
    <source>
        <strain evidence="9">BT350</strain>
    </source>
</reference>
<keyword evidence="10" id="KW-1185">Reference proteome</keyword>
<feature type="transmembrane region" description="Helical" evidence="7">
    <location>
        <begin position="230"/>
        <end position="252"/>
    </location>
</feature>
<keyword evidence="5 7" id="KW-1133">Transmembrane helix</keyword>
<keyword evidence="4 7" id="KW-0812">Transmembrane</keyword>
<dbReference type="GO" id="GO:0005886">
    <property type="term" value="C:plasma membrane"/>
    <property type="evidence" value="ECO:0007669"/>
    <property type="project" value="UniProtKB-SubCell"/>
</dbReference>
<comment type="similarity">
    <text evidence="7">Belongs to the binding-protein-dependent transport system permease family.</text>
</comment>
<dbReference type="Pfam" id="PF00528">
    <property type="entry name" value="BPD_transp_1"/>
    <property type="match status" value="1"/>
</dbReference>
<feature type="domain" description="ABC transmembrane type-1" evidence="8">
    <location>
        <begin position="94"/>
        <end position="291"/>
    </location>
</feature>
<keyword evidence="6 7" id="KW-0472">Membrane</keyword>
<evidence type="ECO:0000313" key="10">
    <source>
        <dbReference type="Proteomes" id="UP000599312"/>
    </source>
</evidence>
<dbReference type="GO" id="GO:0055085">
    <property type="term" value="P:transmembrane transport"/>
    <property type="evidence" value="ECO:0007669"/>
    <property type="project" value="InterPro"/>
</dbReference>
<evidence type="ECO:0000256" key="7">
    <source>
        <dbReference type="RuleBase" id="RU363032"/>
    </source>
</evidence>
<proteinExistence type="inferred from homology"/>
<organism evidence="9 10">
    <name type="scientific">Microvirga alba</name>
    <dbReference type="NCBI Taxonomy" id="2791025"/>
    <lineage>
        <taxon>Bacteria</taxon>
        <taxon>Pseudomonadati</taxon>
        <taxon>Pseudomonadota</taxon>
        <taxon>Alphaproteobacteria</taxon>
        <taxon>Hyphomicrobiales</taxon>
        <taxon>Methylobacteriaceae</taxon>
        <taxon>Microvirga</taxon>
    </lineage>
</organism>
<keyword evidence="2 7" id="KW-0813">Transport</keyword>
<feature type="transmembrane region" description="Helical" evidence="7">
    <location>
        <begin position="133"/>
        <end position="156"/>
    </location>
</feature>
<dbReference type="Gene3D" id="1.10.3720.10">
    <property type="entry name" value="MetI-like"/>
    <property type="match status" value="1"/>
</dbReference>
<feature type="transmembrane region" description="Helical" evidence="7">
    <location>
        <begin position="272"/>
        <end position="294"/>
    </location>
</feature>
<evidence type="ECO:0000259" key="8">
    <source>
        <dbReference type="PROSITE" id="PS50928"/>
    </source>
</evidence>
<evidence type="ECO:0000256" key="6">
    <source>
        <dbReference type="ARBA" id="ARBA00023136"/>
    </source>
</evidence>
<dbReference type="PANTHER" id="PTHR43163">
    <property type="entry name" value="DIPEPTIDE TRANSPORT SYSTEM PERMEASE PROTEIN DPPB-RELATED"/>
    <property type="match status" value="1"/>
</dbReference>
<dbReference type="Pfam" id="PF19300">
    <property type="entry name" value="BPD_transp_1_N"/>
    <property type="match status" value="1"/>
</dbReference>
<comment type="caution">
    <text evidence="9">The sequence shown here is derived from an EMBL/GenBank/DDBJ whole genome shotgun (WGS) entry which is preliminary data.</text>
</comment>
<comment type="subcellular location">
    <subcellularLocation>
        <location evidence="1 7">Cell membrane</location>
        <topology evidence="1 7">Multi-pass membrane protein</topology>
    </subcellularLocation>
</comment>
<dbReference type="RefSeq" id="WP_196273478.1">
    <property type="nucleotide sequence ID" value="NZ_JADQDO010000014.1"/>
</dbReference>
<evidence type="ECO:0000256" key="1">
    <source>
        <dbReference type="ARBA" id="ARBA00004651"/>
    </source>
</evidence>
<gene>
    <name evidence="9" type="ORF">I2H38_19180</name>
</gene>
<keyword evidence="3" id="KW-1003">Cell membrane</keyword>
<dbReference type="PROSITE" id="PS50928">
    <property type="entry name" value="ABC_TM1"/>
    <property type="match status" value="1"/>
</dbReference>
<dbReference type="InterPro" id="IPR000515">
    <property type="entry name" value="MetI-like"/>
</dbReference>
<dbReference type="PANTHER" id="PTHR43163:SF6">
    <property type="entry name" value="DIPEPTIDE TRANSPORT SYSTEM PERMEASE PROTEIN DPPB-RELATED"/>
    <property type="match status" value="1"/>
</dbReference>
<evidence type="ECO:0000256" key="3">
    <source>
        <dbReference type="ARBA" id="ARBA00022475"/>
    </source>
</evidence>
<feature type="transmembrane region" description="Helical" evidence="7">
    <location>
        <begin position="98"/>
        <end position="121"/>
    </location>
</feature>
<name>A0A931FQ04_9HYPH</name>
<sequence length="308" mass="33014">MTAYLTRRLCSALAVLFSISLISFMLLKLSGDLATALAGEGSNAAYVDFLRKEYGLDRPLLVQYATWLGRALTGDLGRSFYFGEPVSTLFAARLPVTLQLGVLSIVVAITLALPLGIYAALKEDSLPDRVVQLVALSGQAMPVFWSSYLLILLFALNFKLLPISGAGSLAHLIMPSLALALNAMPALIRITRSGMSDALASDYVRTARAKGLRSHTVVVKHALRNALVPLVAIAAVQFGLLLGGSVVVETIFAIDGIGYFTWQAISQNDYPVVQAAVLIVASFYVLLTLAADLLNMWVDPRFTLGLAP</sequence>
<evidence type="ECO:0000256" key="5">
    <source>
        <dbReference type="ARBA" id="ARBA00022989"/>
    </source>
</evidence>
<dbReference type="InterPro" id="IPR035906">
    <property type="entry name" value="MetI-like_sf"/>
</dbReference>
<dbReference type="EMBL" id="JADQDO010000014">
    <property type="protein sequence ID" value="MBF9235489.1"/>
    <property type="molecule type" value="Genomic_DNA"/>
</dbReference>
<evidence type="ECO:0000256" key="2">
    <source>
        <dbReference type="ARBA" id="ARBA00022448"/>
    </source>
</evidence>